<proteinExistence type="predicted"/>
<accession>A0AAF0TS71</accession>
<gene>
    <name evidence="1" type="ORF">MTR67_023841</name>
</gene>
<name>A0AAF0TS71_SOLVR</name>
<protein>
    <submittedName>
        <fullName evidence="1">Uncharacterized protein</fullName>
    </submittedName>
</protein>
<keyword evidence="2" id="KW-1185">Reference proteome</keyword>
<dbReference type="Proteomes" id="UP001234989">
    <property type="component" value="Chromosome 5"/>
</dbReference>
<sequence length="15" mass="1703">MVLKCWPRPGCRLGS</sequence>
<organism evidence="1 2">
    <name type="scientific">Solanum verrucosum</name>
    <dbReference type="NCBI Taxonomy" id="315347"/>
    <lineage>
        <taxon>Eukaryota</taxon>
        <taxon>Viridiplantae</taxon>
        <taxon>Streptophyta</taxon>
        <taxon>Embryophyta</taxon>
        <taxon>Tracheophyta</taxon>
        <taxon>Spermatophyta</taxon>
        <taxon>Magnoliopsida</taxon>
        <taxon>eudicotyledons</taxon>
        <taxon>Gunneridae</taxon>
        <taxon>Pentapetalae</taxon>
        <taxon>asterids</taxon>
        <taxon>lamiids</taxon>
        <taxon>Solanales</taxon>
        <taxon>Solanaceae</taxon>
        <taxon>Solanoideae</taxon>
        <taxon>Solaneae</taxon>
        <taxon>Solanum</taxon>
    </lineage>
</organism>
<dbReference type="EMBL" id="CP133616">
    <property type="protein sequence ID" value="WMV30456.1"/>
    <property type="molecule type" value="Genomic_DNA"/>
</dbReference>
<reference evidence="1" key="1">
    <citation type="submission" date="2023-08" db="EMBL/GenBank/DDBJ databases">
        <title>A de novo genome assembly of Solanum verrucosum Schlechtendal, a Mexican diploid species geographically isolated from the other diploid A-genome species in potato relatives.</title>
        <authorList>
            <person name="Hosaka K."/>
        </authorList>
    </citation>
    <scope>NUCLEOTIDE SEQUENCE</scope>
    <source>
        <tissue evidence="1">Young leaves</tissue>
    </source>
</reference>
<evidence type="ECO:0000313" key="1">
    <source>
        <dbReference type="EMBL" id="WMV30456.1"/>
    </source>
</evidence>
<evidence type="ECO:0000313" key="2">
    <source>
        <dbReference type="Proteomes" id="UP001234989"/>
    </source>
</evidence>